<accession>A0AAE0G6H3</accession>
<evidence type="ECO:0000313" key="2">
    <source>
        <dbReference type="Proteomes" id="UP001190700"/>
    </source>
</evidence>
<gene>
    <name evidence="1" type="ORF">CYMTET_19210</name>
</gene>
<comment type="caution">
    <text evidence="1">The sequence shown here is derived from an EMBL/GenBank/DDBJ whole genome shotgun (WGS) entry which is preliminary data.</text>
</comment>
<keyword evidence="2" id="KW-1185">Reference proteome</keyword>
<dbReference type="AlphaFoldDB" id="A0AAE0G6H3"/>
<reference evidence="1 2" key="1">
    <citation type="journal article" date="2015" name="Genome Biol. Evol.">
        <title>Comparative Genomics of a Bacterivorous Green Alga Reveals Evolutionary Causalities and Consequences of Phago-Mixotrophic Mode of Nutrition.</title>
        <authorList>
            <person name="Burns J.A."/>
            <person name="Paasch A."/>
            <person name="Narechania A."/>
            <person name="Kim E."/>
        </authorList>
    </citation>
    <scope>NUCLEOTIDE SEQUENCE [LARGE SCALE GENOMIC DNA]</scope>
    <source>
        <strain evidence="1 2">PLY_AMNH</strain>
    </source>
</reference>
<sequence length="295" mass="33173">LVASFTSCQVLVKGIDSCNDSDTENDTGCHAYISIQQTAVVACVLIAVELFVLREPAEVLLRNALSQIFEEFSDTIESFFGLYVTDPTAMDNAIHSQAKYKLSNQLGDLRGLIQEVKGHFDGAQKEPTLWNNPFPGNGYAGVIKHSENILDSLEIMLNAFDHAFRDYKREPSGYHDLGSSSEVLMNPLLIYDQLLLDSYTDLRHKIKHACLALKTTFQENAISDSKMNVLSEVFRLTRRMDDQYTTVIKKSTATGIVRHSSSKVITNHILMLNWEQLGQHFYCLEMALRGCPQDL</sequence>
<proteinExistence type="predicted"/>
<dbReference type="EMBL" id="LGRX02008937">
    <property type="protein sequence ID" value="KAK3272497.1"/>
    <property type="molecule type" value="Genomic_DNA"/>
</dbReference>
<organism evidence="1 2">
    <name type="scientific">Cymbomonas tetramitiformis</name>
    <dbReference type="NCBI Taxonomy" id="36881"/>
    <lineage>
        <taxon>Eukaryota</taxon>
        <taxon>Viridiplantae</taxon>
        <taxon>Chlorophyta</taxon>
        <taxon>Pyramimonadophyceae</taxon>
        <taxon>Pyramimonadales</taxon>
        <taxon>Pyramimonadaceae</taxon>
        <taxon>Cymbomonas</taxon>
    </lineage>
</organism>
<feature type="non-terminal residue" evidence="1">
    <location>
        <position position="1"/>
    </location>
</feature>
<evidence type="ECO:0000313" key="1">
    <source>
        <dbReference type="EMBL" id="KAK3272497.1"/>
    </source>
</evidence>
<protein>
    <submittedName>
        <fullName evidence="1">Uncharacterized protein</fullName>
    </submittedName>
</protein>
<name>A0AAE0G6H3_9CHLO</name>
<dbReference type="Proteomes" id="UP001190700">
    <property type="component" value="Unassembled WGS sequence"/>
</dbReference>